<feature type="compositionally biased region" description="Polar residues" evidence="1">
    <location>
        <begin position="414"/>
        <end position="433"/>
    </location>
</feature>
<sequence length="1607" mass="180490">MMDDSIGDWIATLVQRCLSFYLEGPGDADLELEDDGSNLRFTNPIPRSAVIYQYLSPRERRVQTLKLIDENTQIEAILSSDSLDAYNLESPDRPLEYYNPTQYRIKSERHEIVFEYSMSRPKVHLFIKRFSIEWDRGKVTPFQARKQLKKRGHINTQMNMVFGRVKQAQRRLDTADSAGSSEGSFESQNDNDFRQQFPEEDDSETGISQEVFMSQVPSRDRLAASNRVPNVDHRPSVTENVTMSNALTVLGSPEDAKLGSKDMPWLRLTEREITELCGKLKQTAEWHPSEDLINKELALRGRGLEAYKTAKARADAKGAEFVDCDGVENSSIARELNVNNRNKGQDEANKPEKPSLPREHQLNVLTREQPTQCSASAKDHQRELQHASSAEKPAGQPSKNYFDRQDTDPRKSQSKSVSTGKQQLGDNHPGSTETKSDPKPASNRTFSPTPSEVELPTSRVVDIRSAKTHKDPRESKNNAERKLTVTRFEEPIKESVETGNTDSHPTENTSNEPDVRGSDRQSNSDKQDPWNGLKRLRSRDVKVPRDQHKLLEDHRQWMPPLAGKSDPRGHVPPDLLAQWNRIVLLRTTRANEGEQELKSSRLQAFDSRDSPFGDPDSVLETDSDGGSQYSWSQSPPERRPGHELPANGQLPADSPVSDRRKAKKSSSPRPGEGVRAEDKLPEDIDTDIHANNEQDKYTTSERSEAHQALTRNSKQVESEPANASVPEPTPATLTRNREDDSDNESDESAMDAAVPWPLGDSSQAELPTERTDHEPTSSSQLLPQRDRHEHVQVVDTPAVNLTHRNSERPAKENATNVQQESSPAAISSSQSRIFNTHASHAPSMRSPSQDLHLLSQTNKDNEIDIMGTQMSGENWPTQSTSNSRSGFVPNSSGPERRESVDIGTETEGNPELRTEARTPLDNDRQAAKNWTELQKLIGSEALEVLQTEDRSYPYTAQLRKLFKDDLNEGIRKLIQAVVTRLRNVRSGMLAFPRIQSEDAWEAEKMSGEETSDSELAELGLMRGPGGLPVRKQDVEENGQDVDAEPEDYEDCNGGNVVDNGVREDDREPQTTEPDEQKVPLTALIPSDDGDLGTTVPSSAWVSSMGGATEDVKVPNLKRFASVFETEEASPSKRQRTEPIGGQDAERIRRRQKKGPTSNVMSRRESYINSTANRAEAMRAYEKFRSDYPFYSGEFLHFIELCSMLQSLRDRGYLKRSFLWDDFIIMHLDQYPTYLQLCREMDAKSVDYEEYFSTHFSKPTYKKRSLDADGIEVSTAHWMATCQSRAAASPSTSRSQTNGILTTSFVNRFSAFHVHSSFGPGTQDQTDIESDHLSTTASFPPTPLKKPQRNAPTFAQRLTVDEPQLSEQSSRQPSRQSSRQPSIDRANNPEAADFAEPNAPEPAIDEFVAEDPIDYDSAMDELDVRRQLLTENAQALSAEQTTTDEVMAEGDTVEEPAAGKPSEIKSNLELSRPVVTRGIEDELSIPESDHEDQGHDKQEQEVYDEMEETHSTASIELGDEGPFTISREPRSEAREPEVESADEGWFASLRHIRPPTGPVWSDDPNTPFKLWARTDQNVKVEVLRRGGRYRDVDDKGIIQRSTTLRSNS</sequence>
<feature type="compositionally biased region" description="Basic and acidic residues" evidence="1">
    <location>
        <begin position="1486"/>
        <end position="1499"/>
    </location>
</feature>
<feature type="compositionally biased region" description="Acidic residues" evidence="1">
    <location>
        <begin position="739"/>
        <end position="749"/>
    </location>
</feature>
<organism evidence="2 3">
    <name type="scientific">Aspergillus ruber (strain CBS 135680)</name>
    <dbReference type="NCBI Taxonomy" id="1388766"/>
    <lineage>
        <taxon>Eukaryota</taxon>
        <taxon>Fungi</taxon>
        <taxon>Dikarya</taxon>
        <taxon>Ascomycota</taxon>
        <taxon>Pezizomycotina</taxon>
        <taxon>Eurotiomycetes</taxon>
        <taxon>Eurotiomycetidae</taxon>
        <taxon>Eurotiales</taxon>
        <taxon>Aspergillaceae</taxon>
        <taxon>Aspergillus</taxon>
        <taxon>Aspergillus subgen. Aspergillus</taxon>
    </lineage>
</organism>
<feature type="compositionally biased region" description="Basic and acidic residues" evidence="1">
    <location>
        <begin position="1526"/>
        <end position="1536"/>
    </location>
</feature>
<feature type="compositionally biased region" description="Basic and acidic residues" evidence="1">
    <location>
        <begin position="401"/>
        <end position="411"/>
    </location>
</feature>
<feature type="compositionally biased region" description="Basic and acidic residues" evidence="1">
    <location>
        <begin position="538"/>
        <end position="556"/>
    </location>
</feature>
<evidence type="ECO:0000313" key="3">
    <source>
        <dbReference type="Proteomes" id="UP000019804"/>
    </source>
</evidence>
<accession>A0A017STR4</accession>
<name>A0A017STR4_ASPRC</name>
<dbReference type="Proteomes" id="UP000019804">
    <property type="component" value="Unassembled WGS sequence"/>
</dbReference>
<feature type="region of interest" description="Disordered" evidence="1">
    <location>
        <begin position="591"/>
        <end position="830"/>
    </location>
</feature>
<dbReference type="OrthoDB" id="3538943at2759"/>
<feature type="compositionally biased region" description="Polar residues" evidence="1">
    <location>
        <begin position="363"/>
        <end position="375"/>
    </location>
</feature>
<feature type="region of interest" description="Disordered" evidence="1">
    <location>
        <begin position="873"/>
        <end position="917"/>
    </location>
</feature>
<feature type="region of interest" description="Disordered" evidence="1">
    <location>
        <begin position="1023"/>
        <end position="1097"/>
    </location>
</feature>
<feature type="compositionally biased region" description="Polar residues" evidence="1">
    <location>
        <begin position="873"/>
        <end position="893"/>
    </location>
</feature>
<reference evidence="3" key="1">
    <citation type="journal article" date="2014" name="Nat. Commun.">
        <title>Genomic adaptations of the halophilic Dead Sea filamentous fungus Eurotium rubrum.</title>
        <authorList>
            <person name="Kis-Papo T."/>
            <person name="Weig A.R."/>
            <person name="Riley R."/>
            <person name="Persoh D."/>
            <person name="Salamov A."/>
            <person name="Sun H."/>
            <person name="Lipzen A."/>
            <person name="Wasser S.P."/>
            <person name="Rambold G."/>
            <person name="Grigoriev I.V."/>
            <person name="Nevo E."/>
        </authorList>
    </citation>
    <scope>NUCLEOTIDE SEQUENCE [LARGE SCALE GENOMIC DNA]</scope>
    <source>
        <strain evidence="3">CBS 135680</strain>
    </source>
</reference>
<feature type="compositionally biased region" description="Basic and acidic residues" evidence="1">
    <location>
        <begin position="513"/>
        <end position="528"/>
    </location>
</feature>
<feature type="region of interest" description="Disordered" evidence="1">
    <location>
        <begin position="1124"/>
        <end position="1162"/>
    </location>
</feature>
<evidence type="ECO:0008006" key="4">
    <source>
        <dbReference type="Google" id="ProtNLM"/>
    </source>
</evidence>
<feature type="compositionally biased region" description="Low complexity" evidence="1">
    <location>
        <begin position="818"/>
        <end position="830"/>
    </location>
</feature>
<keyword evidence="3" id="KW-1185">Reference proteome</keyword>
<dbReference type="HOGENOM" id="CLU_005842_0_0_1"/>
<dbReference type="GeneID" id="63694671"/>
<feature type="region of interest" description="Disordered" evidence="1">
    <location>
        <begin position="1434"/>
        <end position="1541"/>
    </location>
</feature>
<feature type="compositionally biased region" description="Basic and acidic residues" evidence="1">
    <location>
        <begin position="672"/>
        <end position="705"/>
    </location>
</feature>
<feature type="compositionally biased region" description="Basic and acidic residues" evidence="1">
    <location>
        <begin position="343"/>
        <end position="361"/>
    </location>
</feature>
<evidence type="ECO:0000256" key="1">
    <source>
        <dbReference type="SAM" id="MobiDB-lite"/>
    </source>
</evidence>
<dbReference type="RefSeq" id="XP_040643368.1">
    <property type="nucleotide sequence ID" value="XM_040779547.1"/>
</dbReference>
<gene>
    <name evidence="2" type="ORF">EURHEDRAFT_382743</name>
</gene>
<feature type="region of interest" description="Disordered" evidence="1">
    <location>
        <begin position="1316"/>
        <end position="1397"/>
    </location>
</feature>
<protein>
    <recommendedName>
        <fullName evidence="4">Telomere replication protein EST3</fullName>
    </recommendedName>
</protein>
<dbReference type="EMBL" id="KK088411">
    <property type="protein sequence ID" value="EYE99680.1"/>
    <property type="molecule type" value="Genomic_DNA"/>
</dbReference>
<feature type="region of interest" description="Disordered" evidence="1">
    <location>
        <begin position="336"/>
        <end position="573"/>
    </location>
</feature>
<feature type="compositionally biased region" description="Basic and acidic residues" evidence="1">
    <location>
        <begin position="1060"/>
        <end position="1077"/>
    </location>
</feature>
<feature type="compositionally biased region" description="Polar residues" evidence="1">
    <location>
        <begin position="497"/>
        <end position="512"/>
    </location>
</feature>
<feature type="compositionally biased region" description="Polar residues" evidence="1">
    <location>
        <begin position="624"/>
        <end position="635"/>
    </location>
</feature>
<feature type="compositionally biased region" description="Low complexity" evidence="1">
    <location>
        <begin position="1362"/>
        <end position="1380"/>
    </location>
</feature>
<proteinExistence type="predicted"/>
<feature type="compositionally biased region" description="Polar residues" evidence="1">
    <location>
        <begin position="177"/>
        <end position="190"/>
    </location>
</feature>
<feature type="compositionally biased region" description="Polar residues" evidence="1">
    <location>
        <begin position="1434"/>
        <end position="1443"/>
    </location>
</feature>
<feature type="compositionally biased region" description="Acidic residues" evidence="1">
    <location>
        <begin position="1035"/>
        <end position="1050"/>
    </location>
</feature>
<feature type="compositionally biased region" description="Basic and acidic residues" evidence="1">
    <location>
        <begin position="461"/>
        <end position="496"/>
    </location>
</feature>
<evidence type="ECO:0000313" key="2">
    <source>
        <dbReference type="EMBL" id="EYE99680.1"/>
    </source>
</evidence>
<feature type="region of interest" description="Disordered" evidence="1">
    <location>
        <begin position="167"/>
        <end position="206"/>
    </location>
</feature>